<accession>A0ABW3PM61</accession>
<gene>
    <name evidence="1" type="ORF">ACFQ22_08245</name>
</gene>
<dbReference type="EMBL" id="JBHTLH010000019">
    <property type="protein sequence ID" value="MFD1125345.1"/>
    <property type="molecule type" value="Genomic_DNA"/>
</dbReference>
<dbReference type="RefSeq" id="WP_225419080.1">
    <property type="nucleotide sequence ID" value="NZ_JBHTLH010000019.1"/>
</dbReference>
<organism evidence="1 2">
    <name type="scientific">Lentilactobacillus raoultii</name>
    <dbReference type="NCBI Taxonomy" id="1987503"/>
    <lineage>
        <taxon>Bacteria</taxon>
        <taxon>Bacillati</taxon>
        <taxon>Bacillota</taxon>
        <taxon>Bacilli</taxon>
        <taxon>Lactobacillales</taxon>
        <taxon>Lactobacillaceae</taxon>
        <taxon>Lentilactobacillus</taxon>
    </lineage>
</organism>
<evidence type="ECO:0000313" key="1">
    <source>
        <dbReference type="EMBL" id="MFD1125345.1"/>
    </source>
</evidence>
<name>A0ABW3PM61_9LACO</name>
<evidence type="ECO:0000313" key="2">
    <source>
        <dbReference type="Proteomes" id="UP001597156"/>
    </source>
</evidence>
<protein>
    <submittedName>
        <fullName evidence="1">Uncharacterized protein</fullName>
    </submittedName>
</protein>
<proteinExistence type="predicted"/>
<keyword evidence="2" id="KW-1185">Reference proteome</keyword>
<sequence>MVKVTPFIILGLFVDGLLNIPNDRASAKTTPKVVRLKKIPSAFFGTWHYYDRFRHRFVTLKLASHSFREGKGQATGKHLIVQRMTIDGHNQYAFFSKRKQDDCSAFALYHLGKVLVNGRYHHAILLDGQEAFLPVKTRARVTIPKVYRY</sequence>
<dbReference type="Proteomes" id="UP001597156">
    <property type="component" value="Unassembled WGS sequence"/>
</dbReference>
<reference evidence="2" key="1">
    <citation type="journal article" date="2019" name="Int. J. Syst. Evol. Microbiol.">
        <title>The Global Catalogue of Microorganisms (GCM) 10K type strain sequencing project: providing services to taxonomists for standard genome sequencing and annotation.</title>
        <authorList>
            <consortium name="The Broad Institute Genomics Platform"/>
            <consortium name="The Broad Institute Genome Sequencing Center for Infectious Disease"/>
            <person name="Wu L."/>
            <person name="Ma J."/>
        </authorList>
    </citation>
    <scope>NUCLEOTIDE SEQUENCE [LARGE SCALE GENOMIC DNA]</scope>
    <source>
        <strain evidence="2">CCUG 71848</strain>
    </source>
</reference>
<comment type="caution">
    <text evidence="1">The sequence shown here is derived from an EMBL/GenBank/DDBJ whole genome shotgun (WGS) entry which is preliminary data.</text>
</comment>